<keyword evidence="9" id="KW-0472">Membrane</keyword>
<evidence type="ECO:0000259" key="10">
    <source>
        <dbReference type="PROSITE" id="PS50109"/>
    </source>
</evidence>
<dbReference type="Pfam" id="PF02518">
    <property type="entry name" value="HATPase_c"/>
    <property type="match status" value="1"/>
</dbReference>
<feature type="region of interest" description="Disordered" evidence="8">
    <location>
        <begin position="1"/>
        <end position="20"/>
    </location>
</feature>
<dbReference type="SMART" id="SM00387">
    <property type="entry name" value="HATPase_c"/>
    <property type="match status" value="1"/>
</dbReference>
<dbReference type="SMART" id="SM00388">
    <property type="entry name" value="HisKA"/>
    <property type="match status" value="1"/>
</dbReference>
<dbReference type="PROSITE" id="PS50109">
    <property type="entry name" value="HIS_KIN"/>
    <property type="match status" value="1"/>
</dbReference>
<dbReference type="Proteomes" id="UP000051673">
    <property type="component" value="Unassembled WGS sequence"/>
</dbReference>
<feature type="domain" description="Histidine kinase" evidence="10">
    <location>
        <begin position="194"/>
        <end position="411"/>
    </location>
</feature>
<dbReference type="PANTHER" id="PTHR45453">
    <property type="entry name" value="PHOSPHATE REGULON SENSOR PROTEIN PHOR"/>
    <property type="match status" value="1"/>
</dbReference>
<evidence type="ECO:0000256" key="9">
    <source>
        <dbReference type="SAM" id="Phobius"/>
    </source>
</evidence>
<organism evidence="11 12">
    <name type="scientific">Weissella minor</name>
    <dbReference type="NCBI Taxonomy" id="1620"/>
    <lineage>
        <taxon>Bacteria</taxon>
        <taxon>Bacillati</taxon>
        <taxon>Bacillota</taxon>
        <taxon>Bacilli</taxon>
        <taxon>Lactobacillales</taxon>
        <taxon>Lactobacillaceae</taxon>
        <taxon>Weissella</taxon>
    </lineage>
</organism>
<protein>
    <recommendedName>
        <fullName evidence="3">histidine kinase</fullName>
        <ecNumber evidence="3">2.7.13.3</ecNumber>
    </recommendedName>
</protein>
<dbReference type="CDD" id="cd00082">
    <property type="entry name" value="HisKA"/>
    <property type="match status" value="1"/>
</dbReference>
<dbReference type="InterPro" id="IPR004358">
    <property type="entry name" value="Sig_transdc_His_kin-like_C"/>
</dbReference>
<comment type="catalytic activity">
    <reaction evidence="1">
        <text>ATP + protein L-histidine = ADP + protein N-phospho-L-histidine.</text>
        <dbReference type="EC" id="2.7.13.3"/>
    </reaction>
</comment>
<evidence type="ECO:0000256" key="7">
    <source>
        <dbReference type="ARBA" id="ARBA00023012"/>
    </source>
</evidence>
<name>A0A0R2JF42_9LACO</name>
<proteinExistence type="predicted"/>
<dbReference type="GO" id="GO:0000155">
    <property type="term" value="F:phosphorelay sensor kinase activity"/>
    <property type="evidence" value="ECO:0007669"/>
    <property type="project" value="InterPro"/>
</dbReference>
<dbReference type="InterPro" id="IPR005467">
    <property type="entry name" value="His_kinase_dom"/>
</dbReference>
<keyword evidence="7" id="KW-0902">Two-component regulatory system</keyword>
<keyword evidence="9" id="KW-0812">Transmembrane</keyword>
<dbReference type="InterPro" id="IPR003594">
    <property type="entry name" value="HATPase_dom"/>
</dbReference>
<dbReference type="SUPFAM" id="SSF55874">
    <property type="entry name" value="ATPase domain of HSP90 chaperone/DNA topoisomerase II/histidine kinase"/>
    <property type="match status" value="1"/>
</dbReference>
<accession>A0A0R2JF42</accession>
<dbReference type="InterPro" id="IPR036097">
    <property type="entry name" value="HisK_dim/P_sf"/>
</dbReference>
<evidence type="ECO:0000313" key="12">
    <source>
        <dbReference type="Proteomes" id="UP000051673"/>
    </source>
</evidence>
<keyword evidence="5" id="KW-0808">Transferase</keyword>
<dbReference type="Gene3D" id="1.10.287.130">
    <property type="match status" value="1"/>
</dbReference>
<dbReference type="Gene3D" id="3.30.565.10">
    <property type="entry name" value="Histidine kinase-like ATPase, C-terminal domain"/>
    <property type="match status" value="1"/>
</dbReference>
<keyword evidence="12" id="KW-1185">Reference proteome</keyword>
<dbReference type="EC" id="2.7.13.3" evidence="3"/>
<gene>
    <name evidence="11" type="ORF">IV67_GL001031</name>
</gene>
<comment type="caution">
    <text evidence="11">The sequence shown here is derived from an EMBL/GenBank/DDBJ whole genome shotgun (WGS) entry which is preliminary data.</text>
</comment>
<evidence type="ECO:0000313" key="11">
    <source>
        <dbReference type="EMBL" id="KRN75982.1"/>
    </source>
</evidence>
<evidence type="ECO:0000256" key="6">
    <source>
        <dbReference type="ARBA" id="ARBA00022777"/>
    </source>
</evidence>
<dbReference type="RefSeq" id="WP_083486713.1">
    <property type="nucleotide sequence ID" value="NZ_JQCD01000031.1"/>
</dbReference>
<dbReference type="PRINTS" id="PR00344">
    <property type="entry name" value="BCTRLSENSOR"/>
</dbReference>
<evidence type="ECO:0000256" key="2">
    <source>
        <dbReference type="ARBA" id="ARBA00004370"/>
    </source>
</evidence>
<comment type="subcellular location">
    <subcellularLocation>
        <location evidence="2">Membrane</location>
    </subcellularLocation>
</comment>
<dbReference type="InterPro" id="IPR050351">
    <property type="entry name" value="BphY/WalK/GraS-like"/>
</dbReference>
<dbReference type="Pfam" id="PF00512">
    <property type="entry name" value="HisKA"/>
    <property type="match status" value="1"/>
</dbReference>
<evidence type="ECO:0000256" key="5">
    <source>
        <dbReference type="ARBA" id="ARBA00022679"/>
    </source>
</evidence>
<dbReference type="GO" id="GO:0004721">
    <property type="term" value="F:phosphoprotein phosphatase activity"/>
    <property type="evidence" value="ECO:0007669"/>
    <property type="project" value="TreeGrafter"/>
</dbReference>
<dbReference type="GO" id="GO:0016036">
    <property type="term" value="P:cellular response to phosphate starvation"/>
    <property type="evidence" value="ECO:0007669"/>
    <property type="project" value="TreeGrafter"/>
</dbReference>
<dbReference type="GO" id="GO:0005886">
    <property type="term" value="C:plasma membrane"/>
    <property type="evidence" value="ECO:0007669"/>
    <property type="project" value="TreeGrafter"/>
</dbReference>
<dbReference type="EMBL" id="JQCD01000031">
    <property type="protein sequence ID" value="KRN75982.1"/>
    <property type="molecule type" value="Genomic_DNA"/>
</dbReference>
<dbReference type="InterPro" id="IPR036890">
    <property type="entry name" value="HATPase_C_sf"/>
</dbReference>
<dbReference type="SUPFAM" id="SSF47384">
    <property type="entry name" value="Homodimeric domain of signal transducing histidine kinase"/>
    <property type="match status" value="1"/>
</dbReference>
<keyword evidence="4" id="KW-0597">Phosphoprotein</keyword>
<dbReference type="PANTHER" id="PTHR45453:SF1">
    <property type="entry name" value="PHOSPHATE REGULON SENSOR PROTEIN PHOR"/>
    <property type="match status" value="1"/>
</dbReference>
<feature type="transmembrane region" description="Helical" evidence="9">
    <location>
        <begin position="44"/>
        <end position="64"/>
    </location>
</feature>
<dbReference type="AlphaFoldDB" id="A0A0R2JF42"/>
<dbReference type="FunFam" id="3.30.565.10:FF:000006">
    <property type="entry name" value="Sensor histidine kinase WalK"/>
    <property type="match status" value="1"/>
</dbReference>
<keyword evidence="9" id="KW-1133">Transmembrane helix</keyword>
<reference evidence="11 12" key="1">
    <citation type="journal article" date="2015" name="Genome Announc.">
        <title>Expanding the biotechnology potential of lactobacilli through comparative genomics of 213 strains and associated genera.</title>
        <authorList>
            <person name="Sun Z."/>
            <person name="Harris H.M."/>
            <person name="McCann A."/>
            <person name="Guo C."/>
            <person name="Argimon S."/>
            <person name="Zhang W."/>
            <person name="Yang X."/>
            <person name="Jeffery I.B."/>
            <person name="Cooney J.C."/>
            <person name="Kagawa T.F."/>
            <person name="Liu W."/>
            <person name="Song Y."/>
            <person name="Salvetti E."/>
            <person name="Wrobel A."/>
            <person name="Rasinkangas P."/>
            <person name="Parkhill J."/>
            <person name="Rea M.C."/>
            <person name="O'Sullivan O."/>
            <person name="Ritari J."/>
            <person name="Douillard F.P."/>
            <person name="Paul Ross R."/>
            <person name="Yang R."/>
            <person name="Briner A.E."/>
            <person name="Felis G.E."/>
            <person name="de Vos W.M."/>
            <person name="Barrangou R."/>
            <person name="Klaenhammer T.R."/>
            <person name="Caufield P.W."/>
            <person name="Cui Y."/>
            <person name="Zhang H."/>
            <person name="O'Toole P.W."/>
        </authorList>
    </citation>
    <scope>NUCLEOTIDE SEQUENCE [LARGE SCALE GENOMIC DNA]</scope>
    <source>
        <strain evidence="11 12">DSM 20014</strain>
    </source>
</reference>
<keyword evidence="6 11" id="KW-0418">Kinase</keyword>
<evidence type="ECO:0000256" key="3">
    <source>
        <dbReference type="ARBA" id="ARBA00012438"/>
    </source>
</evidence>
<evidence type="ECO:0000256" key="1">
    <source>
        <dbReference type="ARBA" id="ARBA00000085"/>
    </source>
</evidence>
<sequence length="415" mass="47419">MMGKDKHSAHNPSYAPYQTPNFEKIKLPKPLQKIRESLTQQEKMTILMVVGFTIVFAFISFFAVSQFRQLMYEPSQRRVEQTFSQPANPRDRVEPAPVMDYTSTVAQIIKVDKENEIVLKEYNNKWFFFQRKGDKLAYLDVTDEHQILEHVSKRLLWIFGLSEIALLLMAMALTRANMRPIMRSWKQQRRFVADAAHEFKTPMTVIQNDLERMLEQPQDTVMDQVENVAGALTEVRHLNNLIGDMLTLAQSDAAVPMFRFDDFDLSEIANEVGDIFKFSAEEKGQELVIDVPEKLEMYGDAQRIRQLIIILVDNAQKYAGPDSVVTVKAELKNNSVKLTISDTGSGVTDEQKKHLFDRFYRADKARSRSTGGHGLGLSIAKWVVQGHHGTIQVVDTVPHGTTFNIVLPKTTKTRK</sequence>
<feature type="transmembrane region" description="Helical" evidence="9">
    <location>
        <begin position="155"/>
        <end position="174"/>
    </location>
</feature>
<evidence type="ECO:0000256" key="4">
    <source>
        <dbReference type="ARBA" id="ARBA00022553"/>
    </source>
</evidence>
<evidence type="ECO:0000256" key="8">
    <source>
        <dbReference type="SAM" id="MobiDB-lite"/>
    </source>
</evidence>
<dbReference type="InterPro" id="IPR003661">
    <property type="entry name" value="HisK_dim/P_dom"/>
</dbReference>
<dbReference type="STRING" id="1620.IV67_GL001031"/>
<dbReference type="PATRIC" id="fig|1620.3.peg.1046"/>